<dbReference type="EMBL" id="FNJM01000001">
    <property type="protein sequence ID" value="SDO80761.1"/>
    <property type="molecule type" value="Genomic_DNA"/>
</dbReference>
<keyword evidence="2" id="KW-1185">Reference proteome</keyword>
<name>A0A1H0MK81_9CLOT</name>
<dbReference type="STRING" id="94869.SAMN04488529_101489"/>
<evidence type="ECO:0000313" key="1">
    <source>
        <dbReference type="EMBL" id="SDO80761.1"/>
    </source>
</evidence>
<gene>
    <name evidence="1" type="ORF">SAMN04488529_101489</name>
</gene>
<dbReference type="Proteomes" id="UP000198597">
    <property type="component" value="Unassembled WGS sequence"/>
</dbReference>
<evidence type="ECO:0000313" key="2">
    <source>
        <dbReference type="Proteomes" id="UP000198597"/>
    </source>
</evidence>
<reference evidence="1 2" key="1">
    <citation type="submission" date="2016-10" db="EMBL/GenBank/DDBJ databases">
        <authorList>
            <person name="de Groot N.N."/>
        </authorList>
    </citation>
    <scope>NUCLEOTIDE SEQUENCE [LARGE SCALE GENOMIC DNA]</scope>
    <source>
        <strain evidence="1 2">DSM 12272</strain>
    </source>
</reference>
<sequence>MLDLMFGIKRTNNKNKKLYNVRNIYSPISIVEYKAN</sequence>
<proteinExistence type="predicted"/>
<organism evidence="1 2">
    <name type="scientific">Clostridium gasigenes</name>
    <dbReference type="NCBI Taxonomy" id="94869"/>
    <lineage>
        <taxon>Bacteria</taxon>
        <taxon>Bacillati</taxon>
        <taxon>Bacillota</taxon>
        <taxon>Clostridia</taxon>
        <taxon>Eubacteriales</taxon>
        <taxon>Clostridiaceae</taxon>
        <taxon>Clostridium</taxon>
    </lineage>
</organism>
<protein>
    <submittedName>
        <fullName evidence="1">Uncharacterized protein</fullName>
    </submittedName>
</protein>
<accession>A0A1H0MK81</accession>
<dbReference type="AlphaFoldDB" id="A0A1H0MK81"/>